<dbReference type="GO" id="GO:0071949">
    <property type="term" value="F:FAD binding"/>
    <property type="evidence" value="ECO:0007669"/>
    <property type="project" value="InterPro"/>
</dbReference>
<evidence type="ECO:0000259" key="5">
    <source>
        <dbReference type="Pfam" id="PF01494"/>
    </source>
</evidence>
<accession>A0A0C6FQ22</accession>
<feature type="domain" description="FAD-binding" evidence="5">
    <location>
        <begin position="17"/>
        <end position="353"/>
    </location>
</feature>
<dbReference type="AlphaFoldDB" id="A0A0C6FQ22"/>
<evidence type="ECO:0000256" key="1">
    <source>
        <dbReference type="ARBA" id="ARBA00001974"/>
    </source>
</evidence>
<dbReference type="KEGG" id="maqu:Maq22A_c21910"/>
<dbReference type="Proteomes" id="UP000061432">
    <property type="component" value="Chromosome"/>
</dbReference>
<sequence>MTPPPRPVPPGAAGRRPVVVIGAGPVGLTCAIDLASRGIPVTVLDEDDTVATGSRAICWAKRTLEIWDRLGIGQRMVDKGVTWSAGRVFRGDRELYRFDLLPESGHRRPAFVNLQQYYVEEYLIDRARDFPELIDLRWNHTVTGLDQDGQGASLTVATPEGERVVEAEWVLAADGARSPTRTRMGLPFPGQRFEERFLIADVRMSADFPAERLFWFAPTFHAGQSALLHRQPDDVFRIDFQLGPDADPELERTPERVMPRIRAIVGEETPVSLEWCSVYAFRCARLARFVHGRVVFVGDSAHVVSPFGARGGNGGIQDADNLCWKLALVLQGAAPESLIATYDEERGRAADENILNSSRTTTFMTPKTRAERHFRDGVLDLAAEAPFARLLLNAGRLSRPCSLAGLSLQTPDPSPPPDGLRPGDPCADAPVVDAAGRAGWLLDRLGGPFTLLVFADGVPDPGRLAGLAPGLAVVVVTAGAGAHGPPGVAVLHDAEGLAARRYGAAPGTAFLIRPDAHVAARFAGLEPARIADALARAGGRPDASVGRAA</sequence>
<evidence type="ECO:0000313" key="7">
    <source>
        <dbReference type="Proteomes" id="UP000061432"/>
    </source>
</evidence>
<dbReference type="SUPFAM" id="SSF51905">
    <property type="entry name" value="FAD/NAD(P)-binding domain"/>
    <property type="match status" value="1"/>
</dbReference>
<reference evidence="6 7" key="1">
    <citation type="journal article" date="2015" name="Genome Announc.">
        <title>Complete Genome Sequence of Methylobacterium aquaticum Strain 22A, Isolated from Racomitrium japonicum Moss.</title>
        <authorList>
            <person name="Tani A."/>
            <person name="Ogura Y."/>
            <person name="Hayashi T."/>
            <person name="Kimbara K."/>
        </authorList>
    </citation>
    <scope>NUCLEOTIDE SEQUENCE [LARGE SCALE GENOMIC DNA]</scope>
    <source>
        <strain evidence="6 7">MA-22A</strain>
    </source>
</reference>
<dbReference type="InterPro" id="IPR036188">
    <property type="entry name" value="FAD/NAD-bd_sf"/>
</dbReference>
<dbReference type="PATRIC" id="fig|270351.10.peg.4236"/>
<proteinExistence type="predicted"/>
<comment type="cofactor">
    <cofactor evidence="1">
        <name>FAD</name>
        <dbReference type="ChEBI" id="CHEBI:57692"/>
    </cofactor>
</comment>
<keyword evidence="3" id="KW-0274">FAD</keyword>
<dbReference type="NCBIfam" id="NF006002">
    <property type="entry name" value="PRK08132.1"/>
    <property type="match status" value="1"/>
</dbReference>
<reference evidence="7" key="2">
    <citation type="submission" date="2015-01" db="EMBL/GenBank/DDBJ databases">
        <title>Complete genome sequence of Methylobacterium aquaticum strain 22A.</title>
        <authorList>
            <person name="Tani A."/>
            <person name="Ogura Y."/>
            <person name="Hayashi T."/>
        </authorList>
    </citation>
    <scope>NUCLEOTIDE SEQUENCE [LARGE SCALE GENOMIC DNA]</scope>
    <source>
        <strain evidence="7">MA-22A</strain>
    </source>
</reference>
<dbReference type="EMBL" id="AP014704">
    <property type="protein sequence ID" value="BAQ47389.1"/>
    <property type="molecule type" value="Genomic_DNA"/>
</dbReference>
<gene>
    <name evidence="6" type="primary">ubiH</name>
    <name evidence="6" type="ORF">Maq22A_c21910</name>
</gene>
<dbReference type="STRING" id="270351.Maq22A_c21910"/>
<dbReference type="InterPro" id="IPR002938">
    <property type="entry name" value="FAD-bd"/>
</dbReference>
<dbReference type="InterPro" id="IPR050641">
    <property type="entry name" value="RIFMO-like"/>
</dbReference>
<evidence type="ECO:0000256" key="4">
    <source>
        <dbReference type="SAM" id="MobiDB-lite"/>
    </source>
</evidence>
<keyword evidence="2" id="KW-0285">Flavoprotein</keyword>
<evidence type="ECO:0000256" key="3">
    <source>
        <dbReference type="ARBA" id="ARBA00022827"/>
    </source>
</evidence>
<dbReference type="Pfam" id="PF01494">
    <property type="entry name" value="FAD_binding_3"/>
    <property type="match status" value="1"/>
</dbReference>
<dbReference type="GO" id="GO:0016709">
    <property type="term" value="F:oxidoreductase activity, acting on paired donors, with incorporation or reduction of molecular oxygen, NAD(P)H as one donor, and incorporation of one atom of oxygen"/>
    <property type="evidence" value="ECO:0007669"/>
    <property type="project" value="UniProtKB-ARBA"/>
</dbReference>
<dbReference type="Gene3D" id="3.40.30.120">
    <property type="match status" value="1"/>
</dbReference>
<evidence type="ECO:0000256" key="2">
    <source>
        <dbReference type="ARBA" id="ARBA00022630"/>
    </source>
</evidence>
<dbReference type="PANTHER" id="PTHR43004:SF19">
    <property type="entry name" value="BINDING MONOOXYGENASE, PUTATIVE (JCVI)-RELATED"/>
    <property type="match status" value="1"/>
</dbReference>
<protein>
    <submittedName>
        <fullName evidence="6">FAD-dependent oxidoreductase</fullName>
    </submittedName>
</protein>
<organism evidence="6 7">
    <name type="scientific">Methylobacterium aquaticum</name>
    <dbReference type="NCBI Taxonomy" id="270351"/>
    <lineage>
        <taxon>Bacteria</taxon>
        <taxon>Pseudomonadati</taxon>
        <taxon>Pseudomonadota</taxon>
        <taxon>Alphaproteobacteria</taxon>
        <taxon>Hyphomicrobiales</taxon>
        <taxon>Methylobacteriaceae</taxon>
        <taxon>Methylobacterium</taxon>
    </lineage>
</organism>
<dbReference type="Gene3D" id="3.50.50.60">
    <property type="entry name" value="FAD/NAD(P)-binding domain"/>
    <property type="match status" value="1"/>
</dbReference>
<dbReference type="PANTHER" id="PTHR43004">
    <property type="entry name" value="TRK SYSTEM POTASSIUM UPTAKE PROTEIN"/>
    <property type="match status" value="1"/>
</dbReference>
<feature type="region of interest" description="Disordered" evidence="4">
    <location>
        <begin position="405"/>
        <end position="426"/>
    </location>
</feature>
<evidence type="ECO:0000313" key="6">
    <source>
        <dbReference type="EMBL" id="BAQ47389.1"/>
    </source>
</evidence>
<name>A0A0C6FQ22_9HYPH</name>
<dbReference type="PRINTS" id="PR00420">
    <property type="entry name" value="RNGMNOXGNASE"/>
</dbReference>
<dbReference type="Gene3D" id="3.30.70.2450">
    <property type="match status" value="1"/>
</dbReference>